<keyword evidence="3" id="KW-1185">Reference proteome</keyword>
<feature type="region of interest" description="Disordered" evidence="1">
    <location>
        <begin position="1"/>
        <end position="38"/>
    </location>
</feature>
<feature type="compositionally biased region" description="Basic and acidic residues" evidence="1">
    <location>
        <begin position="25"/>
        <end position="38"/>
    </location>
</feature>
<evidence type="ECO:0000313" key="2">
    <source>
        <dbReference type="EMBL" id="KAK1941456.1"/>
    </source>
</evidence>
<name>A0AAD9GN26_9STRA</name>
<evidence type="ECO:0000256" key="1">
    <source>
        <dbReference type="SAM" id="MobiDB-lite"/>
    </source>
</evidence>
<dbReference type="EMBL" id="JASMQC010000012">
    <property type="protein sequence ID" value="KAK1941456.1"/>
    <property type="molecule type" value="Genomic_DNA"/>
</dbReference>
<sequence length="791" mass="89573">MREELAPSAFQRTRLPSGYVSNTDARPEQSSTREHHREAAEIELGAWPPDAALLYDANDAAKIPAEVTFLPFHDGKTTNATKHLWETHQIQSDKIALQTTRKHNREEEVDRILTSSLCQDDAKRLCLLLETVRIIYNNLPFRVGEYEESIILKEVVTKDEFKTTVNSQTVTHSLVELYASGRQEIKGRIVANREIGCLTMVIDFWSPKHGDDKYLGLRIYFIDVNVRMRSILLGTRHFSPMYGERYQGIRRPFVRWIFGILLDFGLSPSDFFGATTYSGPDVKWMAKEKEEGLCLKWEWCVPHMVNAATKMACGLTQKSQNTEMSEVLNKLSQTCYDTSSNSSMGDLLKSLMVMLGKGNDIKVVGFKPHRFLGMTGTMECVLDNERTAKHIRYRKRPPPGFPLAGHHQELVQLLSVLTPIILVTKRSQGEDSNQVQVLLSLYTVRMTALSLDEPIRRYDTTPANAVYIQPYQLTALVANTRLLLQKTFYRNFFRRYVDASYLASGSYVFEMQFLLHPIVKHVGGPMDEVVELVARTEGKLPDNRVSARVAAVRAAIMKRLKAVMCLVASEQDPEQSEDLPAPVVPRGVFAEDIMAAFSVQPVQRPAQPVPHRNTYDGLIANELKQWFDDPSGLQMTSSAPEHGRSAAARPETVLEFWHRQQISRTYVLLSLGAWVVFAVPVSSAQLERDFGNSGQVNRSFADVCQCPKLHPSEVEANVPSNVKENLEPAVMERIGWHQVTQDCFSMEYTVPFASDNEDESKNLQHIFESFSTIPSTRSRSMHHCSSDFIEF</sequence>
<dbReference type="AlphaFoldDB" id="A0AAD9GN26"/>
<proteinExistence type="predicted"/>
<reference evidence="2" key="1">
    <citation type="submission" date="2023-08" db="EMBL/GenBank/DDBJ databases">
        <title>Reference Genome Resource for the Citrus Pathogen Phytophthora citrophthora.</title>
        <authorList>
            <person name="Moller H."/>
            <person name="Coetzee B."/>
            <person name="Rose L.J."/>
            <person name="Van Niekerk J.M."/>
        </authorList>
    </citation>
    <scope>NUCLEOTIDE SEQUENCE</scope>
    <source>
        <strain evidence="2">STE-U-9442</strain>
    </source>
</reference>
<comment type="caution">
    <text evidence="2">The sequence shown here is derived from an EMBL/GenBank/DDBJ whole genome shotgun (WGS) entry which is preliminary data.</text>
</comment>
<dbReference type="InterPro" id="IPR012337">
    <property type="entry name" value="RNaseH-like_sf"/>
</dbReference>
<protein>
    <recommendedName>
        <fullName evidence="4">HAT C-terminal dimerisation domain-containing protein</fullName>
    </recommendedName>
</protein>
<evidence type="ECO:0008006" key="4">
    <source>
        <dbReference type="Google" id="ProtNLM"/>
    </source>
</evidence>
<organism evidence="2 3">
    <name type="scientific">Phytophthora citrophthora</name>
    <dbReference type="NCBI Taxonomy" id="4793"/>
    <lineage>
        <taxon>Eukaryota</taxon>
        <taxon>Sar</taxon>
        <taxon>Stramenopiles</taxon>
        <taxon>Oomycota</taxon>
        <taxon>Peronosporomycetes</taxon>
        <taxon>Peronosporales</taxon>
        <taxon>Peronosporaceae</taxon>
        <taxon>Phytophthora</taxon>
    </lineage>
</organism>
<dbReference type="Proteomes" id="UP001259832">
    <property type="component" value="Unassembled WGS sequence"/>
</dbReference>
<dbReference type="SUPFAM" id="SSF53098">
    <property type="entry name" value="Ribonuclease H-like"/>
    <property type="match status" value="1"/>
</dbReference>
<gene>
    <name evidence="2" type="ORF">P3T76_007322</name>
</gene>
<evidence type="ECO:0000313" key="3">
    <source>
        <dbReference type="Proteomes" id="UP001259832"/>
    </source>
</evidence>
<accession>A0AAD9GN26</accession>